<name>A0ABW5RAW4_9BACL</name>
<dbReference type="RefSeq" id="WP_379929589.1">
    <property type="nucleotide sequence ID" value="NZ_JBHUMM010000023.1"/>
</dbReference>
<protein>
    <submittedName>
        <fullName evidence="2">PilZ domain-containing protein</fullName>
    </submittedName>
</protein>
<proteinExistence type="predicted"/>
<evidence type="ECO:0000259" key="1">
    <source>
        <dbReference type="Pfam" id="PF07238"/>
    </source>
</evidence>
<evidence type="ECO:0000313" key="3">
    <source>
        <dbReference type="Proteomes" id="UP001597497"/>
    </source>
</evidence>
<dbReference type="Gene3D" id="2.40.10.220">
    <property type="entry name" value="predicted glycosyltransferase like domains"/>
    <property type="match status" value="1"/>
</dbReference>
<evidence type="ECO:0000313" key="2">
    <source>
        <dbReference type="EMBL" id="MFD2672088.1"/>
    </source>
</evidence>
<dbReference type="Proteomes" id="UP001597497">
    <property type="component" value="Unassembled WGS sequence"/>
</dbReference>
<sequence>MDTFAFLKNKEHAMSTEYEHGTAGILLDSRTVVETRDYLTTGILTYAEGDIIEIELSDYRKFKLGDVVKLSIYSLGGIHTVHSSVVAIDNGVVIVLNPPENQKKFLNKREHPRVDIEEKGHITKVFHPQKDLNIASPIQIHIQNISIGGVGFLATGQPSLTLYETRVELQLHIGHATACDVEVVRHEETEGGIYYGAKMVHFPQARINALRAYILTKQIQYRAVSRKQEFRSRLAN</sequence>
<dbReference type="InterPro" id="IPR009875">
    <property type="entry name" value="PilZ_domain"/>
</dbReference>
<feature type="domain" description="PilZ" evidence="1">
    <location>
        <begin position="108"/>
        <end position="214"/>
    </location>
</feature>
<comment type="caution">
    <text evidence="2">The sequence shown here is derived from an EMBL/GenBank/DDBJ whole genome shotgun (WGS) entry which is preliminary data.</text>
</comment>
<accession>A0ABW5RAW4</accession>
<organism evidence="2 3">
    <name type="scientific">Marinicrinis sediminis</name>
    <dbReference type="NCBI Taxonomy" id="1652465"/>
    <lineage>
        <taxon>Bacteria</taxon>
        <taxon>Bacillati</taxon>
        <taxon>Bacillota</taxon>
        <taxon>Bacilli</taxon>
        <taxon>Bacillales</taxon>
        <taxon>Paenibacillaceae</taxon>
    </lineage>
</organism>
<keyword evidence="3" id="KW-1185">Reference proteome</keyword>
<dbReference type="Pfam" id="PF07238">
    <property type="entry name" value="PilZ"/>
    <property type="match status" value="1"/>
</dbReference>
<gene>
    <name evidence="2" type="ORF">ACFSUC_10775</name>
</gene>
<dbReference type="EMBL" id="JBHUMM010000023">
    <property type="protein sequence ID" value="MFD2672088.1"/>
    <property type="molecule type" value="Genomic_DNA"/>
</dbReference>
<reference evidence="3" key="1">
    <citation type="journal article" date="2019" name="Int. J. Syst. Evol. Microbiol.">
        <title>The Global Catalogue of Microorganisms (GCM) 10K type strain sequencing project: providing services to taxonomists for standard genome sequencing and annotation.</title>
        <authorList>
            <consortium name="The Broad Institute Genomics Platform"/>
            <consortium name="The Broad Institute Genome Sequencing Center for Infectious Disease"/>
            <person name="Wu L."/>
            <person name="Ma J."/>
        </authorList>
    </citation>
    <scope>NUCLEOTIDE SEQUENCE [LARGE SCALE GENOMIC DNA]</scope>
    <source>
        <strain evidence="3">KCTC 33676</strain>
    </source>
</reference>